<reference evidence="1 2" key="1">
    <citation type="submission" date="2022-03" db="EMBL/GenBank/DDBJ databases">
        <title>Mucilaginibacter sp. isolated from the gut of Protaetia brevitarsis seulensis larvae.</title>
        <authorList>
            <person name="Won M."/>
            <person name="Kim S.-J."/>
            <person name="Kwon S.-W."/>
        </authorList>
    </citation>
    <scope>NUCLEOTIDE SEQUENCE [LARGE SCALE GENOMIC DNA]</scope>
    <source>
        <strain evidence="1 2">CFWR-12</strain>
    </source>
</reference>
<dbReference type="Gene3D" id="3.40.50.300">
    <property type="entry name" value="P-loop containing nucleotide triphosphate hydrolases"/>
    <property type="match status" value="1"/>
</dbReference>
<protein>
    <recommendedName>
        <fullName evidence="3">Terminase</fullName>
    </recommendedName>
</protein>
<evidence type="ECO:0008006" key="3">
    <source>
        <dbReference type="Google" id="ProtNLM"/>
    </source>
</evidence>
<dbReference type="Proteomes" id="UP000832097">
    <property type="component" value="Chromosome"/>
</dbReference>
<dbReference type="Gene3D" id="3.30.420.240">
    <property type="match status" value="1"/>
</dbReference>
<accession>A0ABY4C3S9</accession>
<proteinExistence type="predicted"/>
<dbReference type="EMBL" id="CP094528">
    <property type="protein sequence ID" value="UOE45979.1"/>
    <property type="molecule type" value="Genomic_DNA"/>
</dbReference>
<evidence type="ECO:0000313" key="1">
    <source>
        <dbReference type="EMBL" id="UOE45979.1"/>
    </source>
</evidence>
<sequence>MLDNTVFDAAIAEIQQRSRKALYQRDFAAWLSDVLGERMYEKMAEISDEVLFGKHPRTLVKSANGTGKTHSAARWALWWITAFPKEESLAIITAPTLTQVRLGVYAYLKETYGYVKLKAQADGVPMPWPGWITEQDEWRYATPGGNATLAVARVPGASDAVSTFQGLRKTGGRNFIVLDEAGGVKEPIYTAIDALMTSGDARMGGIGNPDNRGTPFYDRFTDERYRREYQLHTITAYDIPTLTGEIVYPGEPEKERLLLKGLTSARWVYERERMWKTGGEIVYDEQADAERNLTGKPDARFKAKVLGEFPNGDDRAFFAESDVQNAREAEIDAPGAPILLGVDLAAKGNDESVVMVNQGGRCRVFDRTIFYDDGGEQRETTGTWSKEDEVTSARRVHAIAQHTGATEVRVDAGGLGSGVASMLMRLAEFDDKRYVVIRIDGGRASADRSRWFNARAENHDYLRTQLRAGAVDIDYADTALRDQLLMVTFELDDRGAVKITPKKDMRTEMHGSPDRLDALIYAVLDSAPLTGNPLGHLQKGDIVQASPWEMLAMSRLDPTYPL</sequence>
<dbReference type="InterPro" id="IPR027417">
    <property type="entry name" value="P-loop_NTPase"/>
</dbReference>
<evidence type="ECO:0000313" key="2">
    <source>
        <dbReference type="Proteomes" id="UP000832097"/>
    </source>
</evidence>
<keyword evidence="2" id="KW-1185">Reference proteome</keyword>
<dbReference type="SUPFAM" id="SSF52540">
    <property type="entry name" value="P-loop containing nucleoside triphosphate hydrolases"/>
    <property type="match status" value="1"/>
</dbReference>
<gene>
    <name evidence="1" type="ORF">MTO99_09620</name>
</gene>
<organism evidence="1 2">
    <name type="scientific">Agromyces larvae</name>
    <dbReference type="NCBI Taxonomy" id="2929802"/>
    <lineage>
        <taxon>Bacteria</taxon>
        <taxon>Bacillati</taxon>
        <taxon>Actinomycetota</taxon>
        <taxon>Actinomycetes</taxon>
        <taxon>Micrococcales</taxon>
        <taxon>Microbacteriaceae</taxon>
        <taxon>Agromyces</taxon>
    </lineage>
</organism>
<dbReference type="RefSeq" id="WP_243558769.1">
    <property type="nucleotide sequence ID" value="NZ_CP094528.1"/>
</dbReference>
<name>A0ABY4C3S9_9MICO</name>